<evidence type="ECO:0000256" key="4">
    <source>
        <dbReference type="ARBA" id="ARBA00022989"/>
    </source>
</evidence>
<gene>
    <name evidence="7" type="ORF">NCTC9695_04978</name>
</gene>
<evidence type="ECO:0000256" key="3">
    <source>
        <dbReference type="ARBA" id="ARBA00022692"/>
    </source>
</evidence>
<accession>A0A447TI74</accession>
<feature type="transmembrane region" description="Helical" evidence="6">
    <location>
        <begin position="71"/>
        <end position="93"/>
    </location>
</feature>
<dbReference type="GO" id="GO:0015293">
    <property type="term" value="F:symporter activity"/>
    <property type="evidence" value="ECO:0007669"/>
    <property type="project" value="InterPro"/>
</dbReference>
<protein>
    <submittedName>
        <fullName evidence="7">Sodium:dicarboxylate symporter family</fullName>
    </submittedName>
</protein>
<proteinExistence type="predicted"/>
<dbReference type="EMBL" id="LR134182">
    <property type="protein sequence ID" value="VEB44488.1"/>
    <property type="molecule type" value="Genomic_DNA"/>
</dbReference>
<keyword evidence="3 6" id="KW-0812">Transmembrane</keyword>
<evidence type="ECO:0000256" key="1">
    <source>
        <dbReference type="ARBA" id="ARBA00004141"/>
    </source>
</evidence>
<keyword evidence="5 6" id="KW-0472">Membrane</keyword>
<evidence type="ECO:0000313" key="8">
    <source>
        <dbReference type="Proteomes" id="UP000275777"/>
    </source>
</evidence>
<dbReference type="Proteomes" id="UP000275777">
    <property type="component" value="Chromosome"/>
</dbReference>
<evidence type="ECO:0000256" key="6">
    <source>
        <dbReference type="SAM" id="Phobius"/>
    </source>
</evidence>
<evidence type="ECO:0000256" key="2">
    <source>
        <dbReference type="ARBA" id="ARBA00022448"/>
    </source>
</evidence>
<dbReference type="Pfam" id="PF00375">
    <property type="entry name" value="SDF"/>
    <property type="match status" value="1"/>
</dbReference>
<dbReference type="AlphaFoldDB" id="A0A447TI74"/>
<sequence length="123" mass="13142">MKLILKLLAGMAVGLLLGLYAPGPLLTLLLTFKGLFSQFIGFMIPLIIVFYIMSGIAALETGSGRMLGWTVGLAYASTILSGVLAFTAASALLPQWLGPPPPRRSPPTSWRPCSSWRSSRCST</sequence>
<reference evidence="7 8" key="1">
    <citation type="submission" date="2018-12" db="EMBL/GenBank/DDBJ databases">
        <authorList>
            <consortium name="Pathogen Informatics"/>
        </authorList>
    </citation>
    <scope>NUCLEOTIDE SEQUENCE [LARGE SCALE GENOMIC DNA]</scope>
    <source>
        <strain evidence="7 8">NCTC9695</strain>
    </source>
</reference>
<dbReference type="GO" id="GO:0016020">
    <property type="term" value="C:membrane"/>
    <property type="evidence" value="ECO:0007669"/>
    <property type="project" value="UniProtKB-SubCell"/>
</dbReference>
<dbReference type="InterPro" id="IPR036458">
    <property type="entry name" value="Na:dicarbo_symporter_sf"/>
</dbReference>
<keyword evidence="2" id="KW-0813">Transport</keyword>
<dbReference type="Gene3D" id="1.10.3860.10">
    <property type="entry name" value="Sodium:dicarboxylate symporter"/>
    <property type="match status" value="1"/>
</dbReference>
<evidence type="ECO:0000256" key="5">
    <source>
        <dbReference type="ARBA" id="ARBA00023136"/>
    </source>
</evidence>
<organism evidence="7 8">
    <name type="scientific">Chromobacterium violaceum</name>
    <dbReference type="NCBI Taxonomy" id="536"/>
    <lineage>
        <taxon>Bacteria</taxon>
        <taxon>Pseudomonadati</taxon>
        <taxon>Pseudomonadota</taxon>
        <taxon>Betaproteobacteria</taxon>
        <taxon>Neisseriales</taxon>
        <taxon>Chromobacteriaceae</taxon>
        <taxon>Chromobacterium</taxon>
    </lineage>
</organism>
<feature type="transmembrane region" description="Helical" evidence="6">
    <location>
        <begin position="36"/>
        <end position="59"/>
    </location>
</feature>
<name>A0A447TI74_CHRVL</name>
<keyword evidence="4 6" id="KW-1133">Transmembrane helix</keyword>
<dbReference type="SUPFAM" id="SSF118215">
    <property type="entry name" value="Proton glutamate symport protein"/>
    <property type="match status" value="1"/>
</dbReference>
<dbReference type="InterPro" id="IPR001991">
    <property type="entry name" value="Na-dicarboxylate_symporter"/>
</dbReference>
<feature type="transmembrane region" description="Helical" evidence="6">
    <location>
        <begin position="7"/>
        <end position="30"/>
    </location>
</feature>
<comment type="subcellular location">
    <subcellularLocation>
        <location evidence="1">Membrane</location>
        <topology evidence="1">Multi-pass membrane protein</topology>
    </subcellularLocation>
</comment>
<evidence type="ECO:0000313" key="7">
    <source>
        <dbReference type="EMBL" id="VEB44488.1"/>
    </source>
</evidence>